<dbReference type="EMBL" id="MCGH01000003">
    <property type="protein sequence ID" value="ODM03101.1"/>
    <property type="molecule type" value="Genomic_DNA"/>
</dbReference>
<protein>
    <recommendedName>
        <fullName evidence="5">Transposase</fullName>
    </recommendedName>
</protein>
<organism evidence="2 4">
    <name type="scientific">Eisenbergiella tayi</name>
    <dbReference type="NCBI Taxonomy" id="1432052"/>
    <lineage>
        <taxon>Bacteria</taxon>
        <taxon>Bacillati</taxon>
        <taxon>Bacillota</taxon>
        <taxon>Clostridia</taxon>
        <taxon>Lachnospirales</taxon>
        <taxon>Lachnospiraceae</taxon>
        <taxon>Eisenbergiella</taxon>
    </lineage>
</organism>
<name>A0A1E3UDM9_9FIRM</name>
<dbReference type="Proteomes" id="UP000094271">
    <property type="component" value="Unassembled WGS sequence"/>
</dbReference>
<dbReference type="RefSeq" id="WP_069153662.1">
    <property type="nucleotide sequence ID" value="NZ_MEHA01000017.1"/>
</dbReference>
<comment type="caution">
    <text evidence="2">The sequence shown here is derived from an EMBL/GenBank/DDBJ whole genome shotgun (WGS) entry which is preliminary data.</text>
</comment>
<evidence type="ECO:0000313" key="4">
    <source>
        <dbReference type="Proteomes" id="UP000094271"/>
    </source>
</evidence>
<gene>
    <name evidence="2" type="ORF">BEI59_20850</name>
    <name evidence="1" type="ORF">BEI61_03895</name>
</gene>
<evidence type="ECO:0000313" key="1">
    <source>
        <dbReference type="EMBL" id="ODM03101.1"/>
    </source>
</evidence>
<dbReference type="AlphaFoldDB" id="A0A1E3UDM9"/>
<proteinExistence type="predicted"/>
<dbReference type="EMBL" id="MEHA01000017">
    <property type="protein sequence ID" value="ODR48407.1"/>
    <property type="molecule type" value="Genomic_DNA"/>
</dbReference>
<reference evidence="2 4" key="2">
    <citation type="submission" date="2016-08" db="EMBL/GenBank/DDBJ databases">
        <authorList>
            <person name="Seilhamer J.J."/>
        </authorList>
    </citation>
    <scope>NUCLEOTIDE SEQUENCE [LARGE SCALE GENOMIC DNA]</scope>
    <source>
        <strain evidence="2 4">NML150140-1</strain>
    </source>
</reference>
<evidence type="ECO:0000313" key="2">
    <source>
        <dbReference type="EMBL" id="ODR48407.1"/>
    </source>
</evidence>
<sequence>MNRLLLRLKTSYKVEFMKQEIWAKLIAYNLTETIVSHTVVETRKDTKFSCKVNFTAAAHICRVFFRLHSQKSPADMLTLLSRKLIPVRNERSFPRLQTAHFRRPKYFLDRAA</sequence>
<evidence type="ECO:0000313" key="3">
    <source>
        <dbReference type="Proteomes" id="UP000094067"/>
    </source>
</evidence>
<evidence type="ECO:0008006" key="5">
    <source>
        <dbReference type="Google" id="ProtNLM"/>
    </source>
</evidence>
<dbReference type="Proteomes" id="UP000094067">
    <property type="component" value="Unassembled WGS sequence"/>
</dbReference>
<accession>A0A1E3UDM9</accession>
<reference evidence="1 3" key="1">
    <citation type="submission" date="2016-07" db="EMBL/GenBank/DDBJ databases">
        <title>Characterization of isolates of Eisenbergiella tayi derived from blood cultures, using whole genome sequencing.</title>
        <authorList>
            <person name="Burdz T."/>
            <person name="Wiebe D."/>
            <person name="Huynh C."/>
            <person name="Bernard K."/>
        </authorList>
    </citation>
    <scope>NUCLEOTIDE SEQUENCE [LARGE SCALE GENOMIC DNA]</scope>
    <source>
        <strain evidence="1 3">NML 110608</strain>
    </source>
</reference>